<reference evidence="2 3" key="1">
    <citation type="submission" date="2019-08" db="EMBL/GenBank/DDBJ databases">
        <title>The genome of the soybean aphid Biotype 1, its phylome, world population structure and adaptation to the North American continent.</title>
        <authorList>
            <person name="Giordano R."/>
            <person name="Donthu R.K."/>
            <person name="Hernandez A.G."/>
            <person name="Wright C.L."/>
            <person name="Zimin A.V."/>
        </authorList>
    </citation>
    <scope>NUCLEOTIDE SEQUENCE [LARGE SCALE GENOMIC DNA]</scope>
    <source>
        <tissue evidence="2">Whole aphids</tissue>
    </source>
</reference>
<organism evidence="2 3">
    <name type="scientific">Aphis glycines</name>
    <name type="common">Soybean aphid</name>
    <dbReference type="NCBI Taxonomy" id="307491"/>
    <lineage>
        <taxon>Eukaryota</taxon>
        <taxon>Metazoa</taxon>
        <taxon>Ecdysozoa</taxon>
        <taxon>Arthropoda</taxon>
        <taxon>Hexapoda</taxon>
        <taxon>Insecta</taxon>
        <taxon>Pterygota</taxon>
        <taxon>Neoptera</taxon>
        <taxon>Paraneoptera</taxon>
        <taxon>Hemiptera</taxon>
        <taxon>Sternorrhyncha</taxon>
        <taxon>Aphidomorpha</taxon>
        <taxon>Aphidoidea</taxon>
        <taxon>Aphididae</taxon>
        <taxon>Aphidini</taxon>
        <taxon>Aphis</taxon>
        <taxon>Aphis</taxon>
    </lineage>
</organism>
<accession>A0A6G0TI87</accession>
<dbReference type="EMBL" id="VYZN01000036">
    <property type="protein sequence ID" value="KAE9533291.1"/>
    <property type="molecule type" value="Genomic_DNA"/>
</dbReference>
<evidence type="ECO:0000256" key="1">
    <source>
        <dbReference type="SAM" id="Phobius"/>
    </source>
</evidence>
<keyword evidence="1" id="KW-0812">Transmembrane</keyword>
<keyword evidence="3" id="KW-1185">Reference proteome</keyword>
<keyword evidence="1" id="KW-0472">Membrane</keyword>
<gene>
    <name evidence="2" type="ORF">AGLY_009332</name>
</gene>
<evidence type="ECO:0000313" key="3">
    <source>
        <dbReference type="Proteomes" id="UP000475862"/>
    </source>
</evidence>
<name>A0A6G0TI87_APHGL</name>
<evidence type="ECO:0000313" key="2">
    <source>
        <dbReference type="EMBL" id="KAE9533291.1"/>
    </source>
</evidence>
<sequence length="189" mass="21997">MYTTTDWCVRTVTNYYYYYYYYNRHYQNREPTVPLRLVVVIALLLHTFVAVFVHIILVHASFLSSCRTRARPTKSRYQKVFDFFFSIFVARYSLRAFRRRTVASRAKYAAAAAVKRRPERDKCDALVLETADSREQTPPPPRARFASNNVVESKVAIGLPHYDDYGVHHQTIIAVCSPQSDRTAITVRS</sequence>
<proteinExistence type="predicted"/>
<protein>
    <submittedName>
        <fullName evidence="2">Uncharacterized protein</fullName>
    </submittedName>
</protein>
<feature type="transmembrane region" description="Helical" evidence="1">
    <location>
        <begin position="80"/>
        <end position="97"/>
    </location>
</feature>
<feature type="transmembrane region" description="Helical" evidence="1">
    <location>
        <begin position="37"/>
        <end position="60"/>
    </location>
</feature>
<dbReference type="Proteomes" id="UP000475862">
    <property type="component" value="Unassembled WGS sequence"/>
</dbReference>
<comment type="caution">
    <text evidence="2">The sequence shown here is derived from an EMBL/GenBank/DDBJ whole genome shotgun (WGS) entry which is preliminary data.</text>
</comment>
<dbReference type="AlphaFoldDB" id="A0A6G0TI87"/>
<keyword evidence="1" id="KW-1133">Transmembrane helix</keyword>